<dbReference type="PANTHER" id="PTHR45735">
    <property type="entry name" value="CLEAVAGE STIMULATION FACTOR SUBUNIT 2"/>
    <property type="match status" value="1"/>
</dbReference>
<dbReference type="Proteomes" id="UP000663848">
    <property type="component" value="Unassembled WGS sequence"/>
</dbReference>
<dbReference type="EMBL" id="CAJOBR010001954">
    <property type="protein sequence ID" value="CAF4647350.1"/>
    <property type="molecule type" value="Genomic_DNA"/>
</dbReference>
<dbReference type="SMART" id="SM00360">
    <property type="entry name" value="RRM"/>
    <property type="match status" value="1"/>
</dbReference>
<dbReference type="Gene3D" id="1.25.40.630">
    <property type="match status" value="1"/>
</dbReference>
<evidence type="ECO:0000256" key="3">
    <source>
        <dbReference type="ARBA" id="ARBA00023242"/>
    </source>
</evidence>
<dbReference type="InterPro" id="IPR012677">
    <property type="entry name" value="Nucleotide-bd_a/b_plait_sf"/>
</dbReference>
<evidence type="ECO:0000313" key="17">
    <source>
        <dbReference type="Proteomes" id="UP000663873"/>
    </source>
</evidence>
<evidence type="ECO:0000313" key="7">
    <source>
        <dbReference type="EMBL" id="CAF3306867.1"/>
    </source>
</evidence>
<proteinExistence type="predicted"/>
<evidence type="ECO:0000256" key="1">
    <source>
        <dbReference type="ARBA" id="ARBA00004123"/>
    </source>
</evidence>
<dbReference type="Proteomes" id="UP000663873">
    <property type="component" value="Unassembled WGS sequence"/>
</dbReference>
<dbReference type="GO" id="GO:0005847">
    <property type="term" value="C:mRNA cleavage and polyadenylation specificity factor complex"/>
    <property type="evidence" value="ECO:0007669"/>
    <property type="project" value="TreeGrafter"/>
</dbReference>
<evidence type="ECO:0000256" key="4">
    <source>
        <dbReference type="PROSITE-ProRule" id="PRU00176"/>
    </source>
</evidence>
<evidence type="ECO:0000313" key="11">
    <source>
        <dbReference type="EMBL" id="CAF4306506.1"/>
    </source>
</evidence>
<dbReference type="InterPro" id="IPR026896">
    <property type="entry name" value="CSTF_C"/>
</dbReference>
<dbReference type="FunFam" id="1.10.20.70:FF:000001">
    <property type="entry name" value="Cleavage stimulation factor subunit 2"/>
    <property type="match status" value="1"/>
</dbReference>
<dbReference type="Proteomes" id="UP000663862">
    <property type="component" value="Unassembled WGS sequence"/>
</dbReference>
<evidence type="ECO:0000313" key="10">
    <source>
        <dbReference type="EMBL" id="CAF3470864.1"/>
    </source>
</evidence>
<dbReference type="Proteomes" id="UP000663833">
    <property type="component" value="Unassembled WGS sequence"/>
</dbReference>
<evidence type="ECO:0000313" key="16">
    <source>
        <dbReference type="Proteomes" id="UP000663869"/>
    </source>
</evidence>
<evidence type="ECO:0000259" key="5">
    <source>
        <dbReference type="PROSITE" id="PS50102"/>
    </source>
</evidence>
<evidence type="ECO:0000256" key="2">
    <source>
        <dbReference type="ARBA" id="ARBA00022884"/>
    </source>
</evidence>
<dbReference type="EMBL" id="CAJOBS010000440">
    <property type="protein sequence ID" value="CAF4577428.1"/>
    <property type="molecule type" value="Genomic_DNA"/>
</dbReference>
<dbReference type="Pfam" id="PF14327">
    <property type="entry name" value="CSTF2_hinge"/>
    <property type="match status" value="1"/>
</dbReference>
<dbReference type="OrthoDB" id="272703at2759"/>
<organism evidence="7 16">
    <name type="scientific">Rotaria socialis</name>
    <dbReference type="NCBI Taxonomy" id="392032"/>
    <lineage>
        <taxon>Eukaryota</taxon>
        <taxon>Metazoa</taxon>
        <taxon>Spiralia</taxon>
        <taxon>Gnathifera</taxon>
        <taxon>Rotifera</taxon>
        <taxon>Eurotatoria</taxon>
        <taxon>Bdelloidea</taxon>
        <taxon>Philodinida</taxon>
        <taxon>Philodinidae</taxon>
        <taxon>Rotaria</taxon>
    </lineage>
</organism>
<dbReference type="EMBL" id="CAJNYD010003005">
    <property type="protein sequence ID" value="CAF3470864.1"/>
    <property type="molecule type" value="Genomic_DNA"/>
</dbReference>
<accession>A0A817T153</accession>
<dbReference type="EMBL" id="CAJNXB010000041">
    <property type="protein sequence ID" value="CAF2998433.1"/>
    <property type="molecule type" value="Genomic_DNA"/>
</dbReference>
<dbReference type="Pfam" id="PF00076">
    <property type="entry name" value="RRM_1"/>
    <property type="match status" value="1"/>
</dbReference>
<comment type="subcellular location">
    <subcellularLocation>
        <location evidence="1">Nucleus</location>
    </subcellularLocation>
</comment>
<dbReference type="Gene3D" id="3.30.70.330">
    <property type="match status" value="1"/>
</dbReference>
<comment type="caution">
    <text evidence="7">The sequence shown here is derived from an EMBL/GenBank/DDBJ whole genome shotgun (WGS) entry which is preliminary data.</text>
</comment>
<gene>
    <name evidence="7" type="ORF">FME351_LOCUS52</name>
    <name evidence="8" type="ORF">GRG538_LOCUS2345</name>
    <name evidence="11" type="ORF">HFQ381_LOCUS13896</name>
    <name evidence="9" type="ORF">KIK155_LOCUS6510</name>
    <name evidence="10" type="ORF">LUA448_LOCUS23359</name>
    <name evidence="15" type="ORF">QYT958_LOCUS14567</name>
    <name evidence="6" type="ORF">TIS948_LOCUS1334</name>
    <name evidence="14" type="ORF">TOA249_LOCUS9036</name>
    <name evidence="13" type="ORF">TSG867_LOCUS10842</name>
    <name evidence="12" type="ORF">UJA718_LOCUS14667</name>
</gene>
<dbReference type="SUPFAM" id="SSF54928">
    <property type="entry name" value="RNA-binding domain, RBD"/>
    <property type="match status" value="1"/>
</dbReference>
<sequence length="315" mass="34502">MSVEEKQARSVFVGNIPHGTTEDQMKEIFSVIGPVLSFRIVFDRETGNPKGYGFAEYADVDMAQSAIRNLNGFEFGGRSLRVDKASSQADELRLLHQQTAIGTPAFEPVQSVNVTPDKVPEVIARTIVNLPPEQVVDLMKQMQTIIKEYPTEARNILIQNPQLTYAMLQSLVIMGLIPPNEAANMLHKRPDISQINLLNNSSPAPPNLVTGLMPNTAFQAPPSLVPQPPLPIVAPSPFHPQLPPMNFPLATAPLQQPTATITGGSPLSRTDQEKAQLLMQVLQLSEAQIAQLPPDQRASIILLREQMQKSGMLSL</sequence>
<dbReference type="CDD" id="cd12398">
    <property type="entry name" value="RRM_CSTF2_RNA15_like"/>
    <property type="match status" value="1"/>
</dbReference>
<dbReference type="Proteomes" id="UP000663869">
    <property type="component" value="Unassembled WGS sequence"/>
</dbReference>
<evidence type="ECO:0000313" key="15">
    <source>
        <dbReference type="EMBL" id="CAF4647350.1"/>
    </source>
</evidence>
<dbReference type="Proteomes" id="UP000663872">
    <property type="component" value="Unassembled WGS sequence"/>
</dbReference>
<keyword evidence="2 4" id="KW-0694">RNA-binding</keyword>
<dbReference type="EMBL" id="CAJNYU010000001">
    <property type="protein sequence ID" value="CAF3306867.1"/>
    <property type="molecule type" value="Genomic_DNA"/>
</dbReference>
<dbReference type="InterPro" id="IPR000504">
    <property type="entry name" value="RRM_dom"/>
</dbReference>
<dbReference type="Proteomes" id="UP000663838">
    <property type="component" value="Unassembled WGS sequence"/>
</dbReference>
<keyword evidence="17" id="KW-1185">Reference proteome</keyword>
<dbReference type="EMBL" id="CAJOBO010000890">
    <property type="protein sequence ID" value="CAF4306506.1"/>
    <property type="molecule type" value="Genomic_DNA"/>
</dbReference>
<protein>
    <recommendedName>
        <fullName evidence="5">RRM domain-containing protein</fullName>
    </recommendedName>
</protein>
<name>A0A817T153_9BILA</name>
<evidence type="ECO:0000313" key="12">
    <source>
        <dbReference type="EMBL" id="CAF4333722.1"/>
    </source>
</evidence>
<evidence type="ECO:0000313" key="8">
    <source>
        <dbReference type="EMBL" id="CAF3320095.1"/>
    </source>
</evidence>
<evidence type="ECO:0000313" key="6">
    <source>
        <dbReference type="EMBL" id="CAF2998433.1"/>
    </source>
</evidence>
<feature type="domain" description="RRM" evidence="5">
    <location>
        <begin position="9"/>
        <end position="87"/>
    </location>
</feature>
<dbReference type="Pfam" id="PF14304">
    <property type="entry name" value="CSTF_C"/>
    <property type="match status" value="1"/>
</dbReference>
<dbReference type="Proteomes" id="UP000663865">
    <property type="component" value="Unassembled WGS sequence"/>
</dbReference>
<dbReference type="AlphaFoldDB" id="A0A817T153"/>
<evidence type="ECO:0000313" key="14">
    <source>
        <dbReference type="EMBL" id="CAF4577428.1"/>
    </source>
</evidence>
<dbReference type="PANTHER" id="PTHR45735:SF2">
    <property type="entry name" value="CLEAVAGE STIMULATION FACTOR SUBUNIT 2"/>
    <property type="match status" value="1"/>
</dbReference>
<dbReference type="GO" id="GO:0031124">
    <property type="term" value="P:mRNA 3'-end processing"/>
    <property type="evidence" value="ECO:0007669"/>
    <property type="project" value="InterPro"/>
</dbReference>
<dbReference type="InterPro" id="IPR035979">
    <property type="entry name" value="RBD_domain_sf"/>
</dbReference>
<keyword evidence="3" id="KW-0539">Nucleus</keyword>
<evidence type="ECO:0000313" key="9">
    <source>
        <dbReference type="EMBL" id="CAF3383313.1"/>
    </source>
</evidence>
<evidence type="ECO:0000313" key="13">
    <source>
        <dbReference type="EMBL" id="CAF4370342.1"/>
    </source>
</evidence>
<dbReference type="Gene3D" id="1.10.20.70">
    <property type="entry name" value="Transcription termination and cleavage factor, C-terminal domain"/>
    <property type="match status" value="1"/>
</dbReference>
<dbReference type="GO" id="GO:0003729">
    <property type="term" value="F:mRNA binding"/>
    <property type="evidence" value="ECO:0007669"/>
    <property type="project" value="TreeGrafter"/>
</dbReference>
<dbReference type="EMBL" id="CAJOBP010002092">
    <property type="protein sequence ID" value="CAF4333722.1"/>
    <property type="molecule type" value="Genomic_DNA"/>
</dbReference>
<dbReference type="InterPro" id="IPR025742">
    <property type="entry name" value="CSTF2_hinge"/>
</dbReference>
<reference evidence="7" key="1">
    <citation type="submission" date="2021-02" db="EMBL/GenBank/DDBJ databases">
        <authorList>
            <person name="Nowell W R."/>
        </authorList>
    </citation>
    <scope>NUCLEOTIDE SEQUENCE</scope>
</reference>
<dbReference type="EMBL" id="CAJOBQ010000508">
    <property type="protein sequence ID" value="CAF4370342.1"/>
    <property type="molecule type" value="Genomic_DNA"/>
</dbReference>
<dbReference type="InterPro" id="IPR038192">
    <property type="entry name" value="CSTF_C_sf"/>
</dbReference>
<dbReference type="EMBL" id="CAJNYT010000055">
    <property type="protein sequence ID" value="CAF3320095.1"/>
    <property type="molecule type" value="Genomic_DNA"/>
</dbReference>
<dbReference type="Proteomes" id="UP000663851">
    <property type="component" value="Unassembled WGS sequence"/>
</dbReference>
<dbReference type="Proteomes" id="UP000663825">
    <property type="component" value="Unassembled WGS sequence"/>
</dbReference>
<dbReference type="EMBL" id="CAJNYV010000768">
    <property type="protein sequence ID" value="CAF3383313.1"/>
    <property type="molecule type" value="Genomic_DNA"/>
</dbReference>
<dbReference type="PROSITE" id="PS50102">
    <property type="entry name" value="RRM"/>
    <property type="match status" value="1"/>
</dbReference>